<protein>
    <submittedName>
        <fullName evidence="2">Uncharacterized protein</fullName>
    </submittedName>
</protein>
<dbReference type="EMBL" id="JBICBT010000194">
    <property type="protein sequence ID" value="KAL3121185.1"/>
    <property type="molecule type" value="Genomic_DNA"/>
</dbReference>
<organism evidence="2 3">
    <name type="scientific">Heterodera trifolii</name>
    <dbReference type="NCBI Taxonomy" id="157864"/>
    <lineage>
        <taxon>Eukaryota</taxon>
        <taxon>Metazoa</taxon>
        <taxon>Ecdysozoa</taxon>
        <taxon>Nematoda</taxon>
        <taxon>Chromadorea</taxon>
        <taxon>Rhabditida</taxon>
        <taxon>Tylenchina</taxon>
        <taxon>Tylenchomorpha</taxon>
        <taxon>Tylenchoidea</taxon>
        <taxon>Heteroderidae</taxon>
        <taxon>Heteroderinae</taxon>
        <taxon>Heterodera</taxon>
    </lineage>
</organism>
<evidence type="ECO:0000313" key="3">
    <source>
        <dbReference type="Proteomes" id="UP001620626"/>
    </source>
</evidence>
<dbReference type="Proteomes" id="UP001620626">
    <property type="component" value="Unassembled WGS sequence"/>
</dbReference>
<dbReference type="Pfam" id="PF00466">
    <property type="entry name" value="Ribosomal_L10"/>
    <property type="match status" value="1"/>
</dbReference>
<reference evidence="2 3" key="1">
    <citation type="submission" date="2024-10" db="EMBL/GenBank/DDBJ databases">
        <authorList>
            <person name="Kim D."/>
        </authorList>
    </citation>
    <scope>NUCLEOTIDE SEQUENCE [LARGE SCALE GENOMIC DNA]</scope>
    <source>
        <strain evidence="2">BH-2024</strain>
    </source>
</reference>
<gene>
    <name evidence="2" type="ORF">niasHT_006214</name>
</gene>
<sequence length="75" mass="8850">MYVAKVMATAVRECVEQYKPLFVFSTENLRAARLTKVRQHFKQNLWIFFAKKQFEAVALGKSTQDEQVFRRAHRG</sequence>
<keyword evidence="3" id="KW-1185">Reference proteome</keyword>
<dbReference type="InterPro" id="IPR001790">
    <property type="entry name" value="Ribosomal_uL10"/>
</dbReference>
<dbReference type="PANTHER" id="PTHR45841:SF1">
    <property type="entry name" value="MRNA TURNOVER PROTEIN 4 HOMOLOG"/>
    <property type="match status" value="1"/>
</dbReference>
<proteinExistence type="inferred from homology"/>
<comment type="caution">
    <text evidence="2">The sequence shown here is derived from an EMBL/GenBank/DDBJ whole genome shotgun (WGS) entry which is preliminary data.</text>
</comment>
<dbReference type="InterPro" id="IPR043141">
    <property type="entry name" value="Ribosomal_uL10-like_sf"/>
</dbReference>
<dbReference type="AlphaFoldDB" id="A0ABD2M108"/>
<evidence type="ECO:0000313" key="2">
    <source>
        <dbReference type="EMBL" id="KAL3121185.1"/>
    </source>
</evidence>
<evidence type="ECO:0000256" key="1">
    <source>
        <dbReference type="ARBA" id="ARBA00008889"/>
    </source>
</evidence>
<comment type="similarity">
    <text evidence="1">Belongs to the universal ribosomal protein uL10 family.</text>
</comment>
<dbReference type="Gene3D" id="3.30.70.1730">
    <property type="match status" value="1"/>
</dbReference>
<accession>A0ABD2M108</accession>
<name>A0ABD2M108_9BILA</name>
<dbReference type="InterPro" id="IPR051742">
    <property type="entry name" value="Ribosome_Assembly_uL10"/>
</dbReference>
<dbReference type="PANTHER" id="PTHR45841">
    <property type="entry name" value="MRNA TURNOVER PROTEIN 4 MRTO4"/>
    <property type="match status" value="1"/>
</dbReference>